<dbReference type="EMBL" id="JAWXRD010000032">
    <property type="protein sequence ID" value="MDX6041329.1"/>
    <property type="molecule type" value="Genomic_DNA"/>
</dbReference>
<evidence type="ECO:0000313" key="1">
    <source>
        <dbReference type="EMBL" id="MDX6041329.1"/>
    </source>
</evidence>
<keyword evidence="2" id="KW-1185">Reference proteome</keyword>
<proteinExistence type="predicted"/>
<name>A0ABU4QPV8_9ENTR</name>
<dbReference type="RefSeq" id="WP_319786392.1">
    <property type="nucleotide sequence ID" value="NZ_JAWXRD010000032.1"/>
</dbReference>
<accession>A0ABU4QPV8</accession>
<gene>
    <name evidence="1" type="ORF">SIK69_14140</name>
</gene>
<reference evidence="1 2" key="1">
    <citation type="submission" date="2023-11" db="EMBL/GenBank/DDBJ databases">
        <title>Scandinavium wanjuensis sp. nov., isolated from lettuce South Korea.</title>
        <authorList>
            <person name="Park J."/>
            <person name="Park S."/>
            <person name="Oh K.K."/>
            <person name="Cho G.S."/>
            <person name="Franz C.M.A.P."/>
        </authorList>
    </citation>
    <scope>NUCLEOTIDE SEQUENCE [LARGE SCALE GENOMIC DNA]</scope>
    <source>
        <strain evidence="1 2">V105_6</strain>
    </source>
</reference>
<dbReference type="Proteomes" id="UP001275664">
    <property type="component" value="Unassembled WGS sequence"/>
</dbReference>
<sequence>MSLIVLSGDILFSRGVEALASMNEQDNEQLCIIDIESFSSLREVKYRILNELTTDYRLLFIKGRDMLSKVLSPLVSIPRWASVTEYSRHISEGKGYTLEQALTVVTNYRELRTLTALEIRAVCALRGQNSIPAVSPFLHCSTKAAYQRVTTIARKMNLGYGTQFQYFLHREYTLEELQRIDYVQRIPVS</sequence>
<evidence type="ECO:0000313" key="2">
    <source>
        <dbReference type="Proteomes" id="UP001275664"/>
    </source>
</evidence>
<organism evidence="1 2">
    <name type="scientific">Scandinavium lactucae</name>
    <dbReference type="NCBI Taxonomy" id="3095028"/>
    <lineage>
        <taxon>Bacteria</taxon>
        <taxon>Pseudomonadati</taxon>
        <taxon>Pseudomonadota</taxon>
        <taxon>Gammaproteobacteria</taxon>
        <taxon>Enterobacterales</taxon>
        <taxon>Enterobacteriaceae</taxon>
        <taxon>Scandinavium</taxon>
    </lineage>
</organism>
<comment type="caution">
    <text evidence="1">The sequence shown here is derived from an EMBL/GenBank/DDBJ whole genome shotgun (WGS) entry which is preliminary data.</text>
</comment>
<protein>
    <submittedName>
        <fullName evidence="1">Uncharacterized protein</fullName>
    </submittedName>
</protein>